<dbReference type="EMBL" id="JAAAIN010003765">
    <property type="protein sequence ID" value="KAG0284118.1"/>
    <property type="molecule type" value="Genomic_DNA"/>
</dbReference>
<organism evidence="2 3">
    <name type="scientific">Linnemannia gamsii</name>
    <dbReference type="NCBI Taxonomy" id="64522"/>
    <lineage>
        <taxon>Eukaryota</taxon>
        <taxon>Fungi</taxon>
        <taxon>Fungi incertae sedis</taxon>
        <taxon>Mucoromycota</taxon>
        <taxon>Mortierellomycotina</taxon>
        <taxon>Mortierellomycetes</taxon>
        <taxon>Mortierellales</taxon>
        <taxon>Mortierellaceae</taxon>
        <taxon>Linnemannia</taxon>
    </lineage>
</organism>
<feature type="compositionally biased region" description="Acidic residues" evidence="1">
    <location>
        <begin position="266"/>
        <end position="277"/>
    </location>
</feature>
<feature type="compositionally biased region" description="Low complexity" evidence="1">
    <location>
        <begin position="486"/>
        <end position="498"/>
    </location>
</feature>
<dbReference type="Proteomes" id="UP000823405">
    <property type="component" value="Unassembled WGS sequence"/>
</dbReference>
<protein>
    <submittedName>
        <fullName evidence="2">Uncharacterized protein</fullName>
    </submittedName>
</protein>
<comment type="caution">
    <text evidence="2">The sequence shown here is derived from an EMBL/GenBank/DDBJ whole genome shotgun (WGS) entry which is preliminary data.</text>
</comment>
<accession>A0A9P6QPS3</accession>
<feature type="region of interest" description="Disordered" evidence="1">
    <location>
        <begin position="475"/>
        <end position="506"/>
    </location>
</feature>
<evidence type="ECO:0000313" key="3">
    <source>
        <dbReference type="Proteomes" id="UP000823405"/>
    </source>
</evidence>
<keyword evidence="3" id="KW-1185">Reference proteome</keyword>
<evidence type="ECO:0000256" key="1">
    <source>
        <dbReference type="SAM" id="MobiDB-lite"/>
    </source>
</evidence>
<proteinExistence type="predicted"/>
<name>A0A9P6QPS3_9FUNG</name>
<dbReference type="AlphaFoldDB" id="A0A9P6QPS3"/>
<feature type="region of interest" description="Disordered" evidence="1">
    <location>
        <begin position="266"/>
        <end position="298"/>
    </location>
</feature>
<feature type="non-terminal residue" evidence="2">
    <location>
        <position position="573"/>
    </location>
</feature>
<gene>
    <name evidence="2" type="ORF">BGZ97_008297</name>
</gene>
<evidence type="ECO:0000313" key="2">
    <source>
        <dbReference type="EMBL" id="KAG0284118.1"/>
    </source>
</evidence>
<dbReference type="OrthoDB" id="2288957at2759"/>
<reference evidence="2" key="1">
    <citation type="journal article" date="2020" name="Fungal Divers.">
        <title>Resolving the Mortierellaceae phylogeny through synthesis of multi-gene phylogenetics and phylogenomics.</title>
        <authorList>
            <person name="Vandepol N."/>
            <person name="Liber J."/>
            <person name="Desiro A."/>
            <person name="Na H."/>
            <person name="Kennedy M."/>
            <person name="Barry K."/>
            <person name="Grigoriev I.V."/>
            <person name="Miller A.N."/>
            <person name="O'Donnell K."/>
            <person name="Stajich J.E."/>
            <person name="Bonito G."/>
        </authorList>
    </citation>
    <scope>NUCLEOTIDE SEQUENCE</scope>
    <source>
        <strain evidence="2">NVP60</strain>
    </source>
</reference>
<sequence>MYDITDVLLPPGFVPRSKLSPTIPVAPLPAGLEELVDADAEGINKRWISDFQNLLSYEHLGFLYSRFFSPKGGHKNSEEKHPLWAQLADEIGGPSLEALKTGGVAGQSHPMNGMSSVFSDYRTELATNYATMWEGSLYTKCLDFLLRFSLRFHLAPHREQRFFNRVHELAMKKLDQKMQSVGHTISHKAWRDRVEGLQDELGLLVVKGESRMQRIDSLKESLLGCAVNEPMIRQESGVGEGAKSSLRGQFEEARLMMEVMDQAMDEVDQDTAEEEEQERAKIDAKDPSTSTPVEPSRAHLKAVQSVAKVLVESPNLEAKLNVAWSGETSTSPPTPNIGTMIRVVLLCNHLLRFTGYSDYARRYAPAPSVSSLHPVPLGAAAIYDIFCWKAPGHFDMRDRGGLKISSAPAALHNKEAVFGNFFDLEIINRICRKYKVKFQHRLIFVNRYTEAKERLVKMEEPLKILEMEQKKKWTAWQDADHERPDPSSSTSDNSSKDTYPTWSKPAVEDRTESLHVDHLLRGMLQDSSRGMSFSADDPGLCTMNTSSSTSLTSITQSLRQYSVLTQNPFELLA</sequence>